<feature type="binding site" evidence="1">
    <location>
        <position position="86"/>
    </location>
    <ligand>
        <name>a divalent metal cation</name>
        <dbReference type="ChEBI" id="CHEBI:60240"/>
        <label>1</label>
    </ligand>
</feature>
<keyword evidence="2" id="KW-0378">Hydrolase</keyword>
<dbReference type="GO" id="GO:0046872">
    <property type="term" value="F:metal ion binding"/>
    <property type="evidence" value="ECO:0007669"/>
    <property type="project" value="UniProtKB-KW"/>
</dbReference>
<dbReference type="GO" id="GO:0016788">
    <property type="term" value="F:hydrolase activity, acting on ester bonds"/>
    <property type="evidence" value="ECO:0007669"/>
    <property type="project" value="InterPro"/>
</dbReference>
<feature type="binding site" evidence="1">
    <location>
        <position position="220"/>
    </location>
    <ligand>
        <name>a divalent metal cation</name>
        <dbReference type="ChEBI" id="CHEBI:60240"/>
        <label>1</label>
    </ligand>
</feature>
<dbReference type="Pfam" id="PF01026">
    <property type="entry name" value="TatD_DNase"/>
    <property type="match status" value="1"/>
</dbReference>
<comment type="caution">
    <text evidence="2">The sequence shown here is derived from an EMBL/GenBank/DDBJ whole genome shotgun (WGS) entry which is preliminary data.</text>
</comment>
<dbReference type="PANTHER" id="PTHR46124:SF2">
    <property type="entry name" value="D-AMINOACYL-TRNA DEACYLASE"/>
    <property type="match status" value="1"/>
</dbReference>
<dbReference type="InterPro" id="IPR001130">
    <property type="entry name" value="TatD-like"/>
</dbReference>
<sequence>MLYDMHCHLDFAEDGVQAACRAAGDIAAFSATVDPHACAAARHAFGRCDGVRVGLGLHPWQASRPDFSALVDAFVAHAPQHAFIGEVGLDFSAKHEDSRMRQLEAFERVVRSCLVAPGDGRLHAQTAACGIVSIHAVHAISDVLDVLEREGVVDARSRVEGAAAAGRALVVHSFNGTSDELHRAVKAGLFFSVGPRMLASKRGRAYARAIPQERLLLETDMPSAAGAPFSLRAWHAALEDALAHLAAARGQDQGLLRRRIEQTSRRILGLDEV</sequence>
<organism evidence="2 3">
    <name type="scientific">Slackia piriformis</name>
    <dbReference type="NCBI Taxonomy" id="626934"/>
    <lineage>
        <taxon>Bacteria</taxon>
        <taxon>Bacillati</taxon>
        <taxon>Actinomycetota</taxon>
        <taxon>Coriobacteriia</taxon>
        <taxon>Eggerthellales</taxon>
        <taxon>Eggerthellaceae</taxon>
        <taxon>Slackia</taxon>
    </lineage>
</organism>
<proteinExistence type="predicted"/>
<feature type="binding site" evidence="1">
    <location>
        <position position="6"/>
    </location>
    <ligand>
        <name>a divalent metal cation</name>
        <dbReference type="ChEBI" id="CHEBI:60240"/>
        <label>1</label>
    </ligand>
</feature>
<dbReference type="PANTHER" id="PTHR46124">
    <property type="entry name" value="D-AMINOACYL-TRNA DEACYLASE"/>
    <property type="match status" value="1"/>
</dbReference>
<gene>
    <name evidence="2" type="ORF">KH142_04030</name>
</gene>
<evidence type="ECO:0000313" key="2">
    <source>
        <dbReference type="EMBL" id="MBS6940645.1"/>
    </source>
</evidence>
<evidence type="ECO:0000256" key="1">
    <source>
        <dbReference type="PIRSR" id="PIRSR005902-1"/>
    </source>
</evidence>
<dbReference type="PIRSF" id="PIRSF005902">
    <property type="entry name" value="DNase_TatD"/>
    <property type="match status" value="1"/>
</dbReference>
<feature type="binding site" evidence="1">
    <location>
        <position position="8"/>
    </location>
    <ligand>
        <name>a divalent metal cation</name>
        <dbReference type="ChEBI" id="CHEBI:60240"/>
        <label>1</label>
    </ligand>
</feature>
<protein>
    <submittedName>
        <fullName evidence="2">TatD family hydrolase</fullName>
    </submittedName>
</protein>
<name>A0A943UYZ7_9ACTN</name>
<accession>A0A943UYZ7</accession>
<evidence type="ECO:0000313" key="3">
    <source>
        <dbReference type="Proteomes" id="UP000727506"/>
    </source>
</evidence>
<dbReference type="InterPro" id="IPR032466">
    <property type="entry name" value="Metal_Hydrolase"/>
</dbReference>
<dbReference type="Gene3D" id="3.20.20.140">
    <property type="entry name" value="Metal-dependent hydrolases"/>
    <property type="match status" value="1"/>
</dbReference>
<keyword evidence="1" id="KW-0479">Metal-binding</keyword>
<reference evidence="2" key="1">
    <citation type="submission" date="2021-02" db="EMBL/GenBank/DDBJ databases">
        <title>Infant gut strain persistence is associated with maternal origin, phylogeny, and functional potential including surface adhesion and iron acquisition.</title>
        <authorList>
            <person name="Lou Y.C."/>
        </authorList>
    </citation>
    <scope>NUCLEOTIDE SEQUENCE</scope>
    <source>
        <strain evidence="2">L2_039_000G1_dasL2_039_000G1_concoct_11</strain>
    </source>
</reference>
<dbReference type="SUPFAM" id="SSF51556">
    <property type="entry name" value="Metallo-dependent hydrolases"/>
    <property type="match status" value="1"/>
</dbReference>
<feature type="binding site" evidence="1">
    <location>
        <position position="172"/>
    </location>
    <ligand>
        <name>a divalent metal cation</name>
        <dbReference type="ChEBI" id="CHEBI:60240"/>
        <label>2</label>
    </ligand>
</feature>
<dbReference type="Proteomes" id="UP000727506">
    <property type="component" value="Unassembled WGS sequence"/>
</dbReference>
<feature type="binding site" evidence="1">
    <location>
        <position position="135"/>
    </location>
    <ligand>
        <name>a divalent metal cation</name>
        <dbReference type="ChEBI" id="CHEBI:60240"/>
        <label>2</label>
    </ligand>
</feature>
<dbReference type="EMBL" id="JAGZSV010000051">
    <property type="protein sequence ID" value="MBS6940645.1"/>
    <property type="molecule type" value="Genomic_DNA"/>
</dbReference>
<dbReference type="AlphaFoldDB" id="A0A943UYZ7"/>